<keyword evidence="3" id="KW-1185">Reference proteome</keyword>
<dbReference type="PANTHER" id="PTHR34859:SF2">
    <property type="entry name" value="LYSM DOMAIN-CONTAINING PROTEIN"/>
    <property type="match status" value="1"/>
</dbReference>
<gene>
    <name evidence="2" type="ORF">DSM104440_02204</name>
</gene>
<dbReference type="EMBL" id="CP053073">
    <property type="protein sequence ID" value="QJR15385.1"/>
    <property type="molecule type" value="Genomic_DNA"/>
</dbReference>
<feature type="chain" id="PRO_5026738216" evidence="1">
    <location>
        <begin position="28"/>
        <end position="343"/>
    </location>
</feature>
<dbReference type="AlphaFoldDB" id="A0A6M4H8A4"/>
<protein>
    <submittedName>
        <fullName evidence="2">Uncharacterized protein</fullName>
    </submittedName>
</protein>
<dbReference type="Proteomes" id="UP000503096">
    <property type="component" value="Chromosome"/>
</dbReference>
<dbReference type="InParanoid" id="A0A6M4H8A4"/>
<accession>A0A6M4H8A4</accession>
<organism evidence="2 3">
    <name type="scientific">Usitatibacter palustris</name>
    <dbReference type="NCBI Taxonomy" id="2732487"/>
    <lineage>
        <taxon>Bacteria</taxon>
        <taxon>Pseudomonadati</taxon>
        <taxon>Pseudomonadota</taxon>
        <taxon>Betaproteobacteria</taxon>
        <taxon>Nitrosomonadales</taxon>
        <taxon>Usitatibacteraceae</taxon>
        <taxon>Usitatibacter</taxon>
    </lineage>
</organism>
<feature type="signal peptide" evidence="1">
    <location>
        <begin position="1"/>
        <end position="27"/>
    </location>
</feature>
<dbReference type="KEGG" id="upl:DSM104440_02204"/>
<evidence type="ECO:0000313" key="2">
    <source>
        <dbReference type="EMBL" id="QJR15385.1"/>
    </source>
</evidence>
<reference evidence="2 3" key="1">
    <citation type="submission" date="2020-04" db="EMBL/GenBank/DDBJ databases">
        <title>Usitatibacter rugosus gen. nov., sp. nov. and Usitatibacter palustris sp. nov., novel members of Usitatibacteraceae fam. nov. within the order Nitrosomonadales isolated from soil.</title>
        <authorList>
            <person name="Huber K.J."/>
            <person name="Neumann-Schaal M."/>
            <person name="Geppert A."/>
            <person name="Luckner M."/>
            <person name="Wanner G."/>
            <person name="Overmann J."/>
        </authorList>
    </citation>
    <scope>NUCLEOTIDE SEQUENCE [LARGE SCALE GENOMIC DNA]</scope>
    <source>
        <strain evidence="2 3">Swamp67</strain>
    </source>
</reference>
<sequence length="343" mass="35501">MTSRARTIGTIAGLLLALAGLSFNAAAEFCWKETEPRGAGTIPTGCGSGKENNAGLCYSGCPSGYGQAGPVCWKNCPAGYSDHGVGCTKPAPYGRGTGYAWKITDGTSSSGMLSRCGKDHSQGCEMNGAMAYPKCASGFKNVGCCICSPSCPSGFTDTGATCTKPTQTRGAGTIPTACDSGKENTAGLCYNECKWKGSAGWGPVCWRQCPKSAPVECGLGCAANLPECAAAMLEQTMSVMDLVITIAMEVQTGGASFAFKSMTSGGKTAFIAAAKAMIKSKAVKMVNRQEVVKVLKSQFKSASESQIENMANAATGQDFDFYSLDPTGIAPIVKAYNKKICKT</sequence>
<keyword evidence="1" id="KW-0732">Signal</keyword>
<name>A0A6M4H8A4_9PROT</name>
<evidence type="ECO:0000256" key="1">
    <source>
        <dbReference type="SAM" id="SignalP"/>
    </source>
</evidence>
<proteinExistence type="predicted"/>
<dbReference type="RefSeq" id="WP_171162616.1">
    <property type="nucleotide sequence ID" value="NZ_CP053073.1"/>
</dbReference>
<dbReference type="PANTHER" id="PTHR34859">
    <property type="entry name" value="UNNAMED PRODUCT"/>
    <property type="match status" value="1"/>
</dbReference>
<evidence type="ECO:0000313" key="3">
    <source>
        <dbReference type="Proteomes" id="UP000503096"/>
    </source>
</evidence>